<evidence type="ECO:0000256" key="5">
    <source>
        <dbReference type="ARBA" id="ARBA00023033"/>
    </source>
</evidence>
<dbReference type="GO" id="GO:0071949">
    <property type="term" value="F:FAD binding"/>
    <property type="evidence" value="ECO:0007669"/>
    <property type="project" value="InterPro"/>
</dbReference>
<dbReference type="PANTHER" id="PTHR13789">
    <property type="entry name" value="MONOOXYGENASE"/>
    <property type="match status" value="1"/>
</dbReference>
<evidence type="ECO:0000313" key="8">
    <source>
        <dbReference type="EMBL" id="KAJ4470426.1"/>
    </source>
</evidence>
<organism evidence="8 9">
    <name type="scientific">Lentinula aciculospora</name>
    <dbReference type="NCBI Taxonomy" id="153920"/>
    <lineage>
        <taxon>Eukaryota</taxon>
        <taxon>Fungi</taxon>
        <taxon>Dikarya</taxon>
        <taxon>Basidiomycota</taxon>
        <taxon>Agaricomycotina</taxon>
        <taxon>Agaricomycetes</taxon>
        <taxon>Agaricomycetidae</taxon>
        <taxon>Agaricales</taxon>
        <taxon>Marasmiineae</taxon>
        <taxon>Omphalotaceae</taxon>
        <taxon>Lentinula</taxon>
    </lineage>
</organism>
<dbReference type="GO" id="GO:0004497">
    <property type="term" value="F:monooxygenase activity"/>
    <property type="evidence" value="ECO:0007669"/>
    <property type="project" value="UniProtKB-KW"/>
</dbReference>
<evidence type="ECO:0000256" key="2">
    <source>
        <dbReference type="ARBA" id="ARBA00022630"/>
    </source>
</evidence>
<sequence>MTVEQLSSTSSGSTSRVTKFRIAIVGGGIGGLACAVALKNHPNVEIDLYEQAAQITEIGAGIVIWPRTWDILKSMGLEKDLAVLLKEPPSNVQKVAFEMRLSDRKEGFTFRKIFTRDGGFYFHRSDLQNALLRQIPESSPSPFSSSPGPSSRGNCTIHLLHRLTHCEETPDSVKLFFENGFSTTCDLAIGADGIKSAMRKYVVNGFSDVRGARELSGLSGCRSHEINGFNGSSSTRDREEQGRKERMEEKGKKGEEVLVFTGSKAFRGLVTRERFERLCPGHRALVNAVMYNGKSKHIVVYPINGGRLINIAAFVSHPEDEGKMIIPGLDVPSPATTGEILDAFSGWEPEAIELLRTIENPSCWPILDLRALKTYTSNRILLLGDAAHAMTPHLGAGAGQAIEDAFVLGYLFSTLIKPNSNTQTSTSSLLGLIRIYDAVQRPFATHLQKNCRKQGYYNELNSTHIPEFRDILCEGQDLSLEQIIELGSALRENWDSWWQDCAVSDLEMSLGILRIRGKL</sequence>
<comment type="caution">
    <text evidence="8">The sequence shown here is derived from an EMBL/GenBank/DDBJ whole genome shotgun (WGS) entry which is preliminary data.</text>
</comment>
<proteinExistence type="inferred from homology"/>
<protein>
    <recommendedName>
        <fullName evidence="7">FAD-binding domain-containing protein</fullName>
    </recommendedName>
</protein>
<keyword evidence="9" id="KW-1185">Reference proteome</keyword>
<dbReference type="PRINTS" id="PR00420">
    <property type="entry name" value="RNGMNOXGNASE"/>
</dbReference>
<dbReference type="EMBL" id="JAOTPV010000026">
    <property type="protein sequence ID" value="KAJ4470426.1"/>
    <property type="molecule type" value="Genomic_DNA"/>
</dbReference>
<evidence type="ECO:0000313" key="9">
    <source>
        <dbReference type="Proteomes" id="UP001150266"/>
    </source>
</evidence>
<dbReference type="OrthoDB" id="417877at2759"/>
<dbReference type="PANTHER" id="PTHR13789:SF309">
    <property type="entry name" value="PUTATIVE (AFU_ORTHOLOGUE AFUA_6G14510)-RELATED"/>
    <property type="match status" value="1"/>
</dbReference>
<evidence type="ECO:0000256" key="3">
    <source>
        <dbReference type="ARBA" id="ARBA00022827"/>
    </source>
</evidence>
<feature type="region of interest" description="Disordered" evidence="6">
    <location>
        <begin position="226"/>
        <end position="251"/>
    </location>
</feature>
<name>A0A9W8ZZ26_9AGAR</name>
<feature type="domain" description="FAD-binding" evidence="7">
    <location>
        <begin position="370"/>
        <end position="417"/>
    </location>
</feature>
<keyword evidence="2" id="KW-0285">Flavoprotein</keyword>
<dbReference type="Pfam" id="PF01494">
    <property type="entry name" value="FAD_binding_3"/>
    <property type="match status" value="1"/>
</dbReference>
<dbReference type="Gene3D" id="3.50.50.60">
    <property type="entry name" value="FAD/NAD(P)-binding domain"/>
    <property type="match status" value="2"/>
</dbReference>
<feature type="compositionally biased region" description="Basic and acidic residues" evidence="6">
    <location>
        <begin position="235"/>
        <end position="251"/>
    </location>
</feature>
<reference evidence="8" key="1">
    <citation type="submission" date="2022-08" db="EMBL/GenBank/DDBJ databases">
        <title>A Global Phylogenomic Analysis of the Shiitake Genus Lentinula.</title>
        <authorList>
            <consortium name="DOE Joint Genome Institute"/>
            <person name="Sierra-Patev S."/>
            <person name="Min B."/>
            <person name="Naranjo-Ortiz M."/>
            <person name="Looney B."/>
            <person name="Konkel Z."/>
            <person name="Slot J.C."/>
            <person name="Sakamoto Y."/>
            <person name="Steenwyk J.L."/>
            <person name="Rokas A."/>
            <person name="Carro J."/>
            <person name="Camarero S."/>
            <person name="Ferreira P."/>
            <person name="Molpeceres G."/>
            <person name="Ruiz-Duenas F.J."/>
            <person name="Serrano A."/>
            <person name="Henrissat B."/>
            <person name="Drula E."/>
            <person name="Hughes K.W."/>
            <person name="Mata J.L."/>
            <person name="Ishikawa N.K."/>
            <person name="Vargas-Isla R."/>
            <person name="Ushijima S."/>
            <person name="Smith C.A."/>
            <person name="Ahrendt S."/>
            <person name="Andreopoulos W."/>
            <person name="He G."/>
            <person name="Labutti K."/>
            <person name="Lipzen A."/>
            <person name="Ng V."/>
            <person name="Riley R."/>
            <person name="Sandor L."/>
            <person name="Barry K."/>
            <person name="Martinez A.T."/>
            <person name="Xiao Y."/>
            <person name="Gibbons J.G."/>
            <person name="Terashima K."/>
            <person name="Grigoriev I.V."/>
            <person name="Hibbett D.S."/>
        </authorList>
    </citation>
    <scope>NUCLEOTIDE SEQUENCE</scope>
    <source>
        <strain evidence="8">JLM2183</strain>
    </source>
</reference>
<evidence type="ECO:0000256" key="4">
    <source>
        <dbReference type="ARBA" id="ARBA00023002"/>
    </source>
</evidence>
<accession>A0A9W8ZZ26</accession>
<evidence type="ECO:0000259" key="7">
    <source>
        <dbReference type="Pfam" id="PF01494"/>
    </source>
</evidence>
<keyword evidence="3" id="KW-0274">FAD</keyword>
<dbReference type="AlphaFoldDB" id="A0A9W8ZZ26"/>
<keyword evidence="5" id="KW-0503">Monooxygenase</keyword>
<keyword evidence="4" id="KW-0560">Oxidoreductase</keyword>
<dbReference type="Pfam" id="PF13450">
    <property type="entry name" value="NAD_binding_8"/>
    <property type="match status" value="1"/>
</dbReference>
<dbReference type="InterPro" id="IPR050493">
    <property type="entry name" value="FAD-dep_Monooxygenase_BioMet"/>
</dbReference>
<evidence type="ECO:0000256" key="1">
    <source>
        <dbReference type="ARBA" id="ARBA00007992"/>
    </source>
</evidence>
<dbReference type="InterPro" id="IPR036188">
    <property type="entry name" value="FAD/NAD-bd_sf"/>
</dbReference>
<dbReference type="InterPro" id="IPR002938">
    <property type="entry name" value="FAD-bd"/>
</dbReference>
<dbReference type="SUPFAM" id="SSF54373">
    <property type="entry name" value="FAD-linked reductases, C-terminal domain"/>
    <property type="match status" value="1"/>
</dbReference>
<dbReference type="SUPFAM" id="SSF51905">
    <property type="entry name" value="FAD/NAD(P)-binding domain"/>
    <property type="match status" value="1"/>
</dbReference>
<comment type="similarity">
    <text evidence="1">Belongs to the paxM FAD-dependent monooxygenase family.</text>
</comment>
<evidence type="ECO:0000256" key="6">
    <source>
        <dbReference type="SAM" id="MobiDB-lite"/>
    </source>
</evidence>
<gene>
    <name evidence="8" type="ORF">J3R30DRAFT_1218896</name>
</gene>
<dbReference type="Proteomes" id="UP001150266">
    <property type="component" value="Unassembled WGS sequence"/>
</dbReference>